<evidence type="ECO:0000256" key="4">
    <source>
        <dbReference type="SAM" id="Phobius"/>
    </source>
</evidence>
<dbReference type="Pfam" id="PF02086">
    <property type="entry name" value="MethyltransfD12"/>
    <property type="match status" value="1"/>
</dbReference>
<name>A0A1E5IGE7_ENDTX</name>
<sequence>MKVLYLENIKFNTFSDLLARTGIVFEYFLSQNKKVYINDSLYSNYIFYNARLSNDRYNQAKIYKLLNYYNNSEDYIKDNCFSYSNAKFTGSVREHSDYFKSKVLNSLTDLLSKLKTKYIVLAYNKIILIMLIVKHLIIKLNLRNFKIFYPNKVIYEQKKYNLMH</sequence>
<feature type="transmembrane region" description="Helical" evidence="4">
    <location>
        <begin position="118"/>
        <end position="137"/>
    </location>
</feature>
<evidence type="ECO:0000256" key="1">
    <source>
        <dbReference type="ARBA" id="ARBA00022603"/>
    </source>
</evidence>
<keyword evidence="6" id="KW-1185">Reference proteome</keyword>
<protein>
    <submittedName>
        <fullName evidence="5">Uncharacterized protein</fullName>
    </submittedName>
</protein>
<dbReference type="GO" id="GO:0032259">
    <property type="term" value="P:methylation"/>
    <property type="evidence" value="ECO:0007669"/>
    <property type="project" value="UniProtKB-KW"/>
</dbReference>
<dbReference type="GO" id="GO:0009307">
    <property type="term" value="P:DNA restriction-modification system"/>
    <property type="evidence" value="ECO:0007669"/>
    <property type="project" value="InterPro"/>
</dbReference>
<reference evidence="5 6" key="1">
    <citation type="submission" date="2015-11" db="EMBL/GenBank/DDBJ databases">
        <title>Evidence for parallel genomic evolution in an endosymbiosis of termite gut flagellates.</title>
        <authorList>
            <person name="Zheng H."/>
        </authorList>
    </citation>
    <scope>NUCLEOTIDE SEQUENCE [LARGE SCALE GENOMIC DNA]</scope>
    <source>
        <strain evidence="5 6">CET450</strain>
    </source>
</reference>
<evidence type="ECO:0000256" key="2">
    <source>
        <dbReference type="ARBA" id="ARBA00022679"/>
    </source>
</evidence>
<dbReference type="AlphaFoldDB" id="A0A1E5IGE7"/>
<dbReference type="Proteomes" id="UP000095237">
    <property type="component" value="Unassembled WGS sequence"/>
</dbReference>
<keyword evidence="2" id="KW-0808">Transferase</keyword>
<keyword evidence="4" id="KW-0812">Transmembrane</keyword>
<accession>A0A1E5IGE7</accession>
<comment type="caution">
    <text evidence="5">The sequence shown here is derived from an EMBL/GenBank/DDBJ whole genome shotgun (WGS) entry which is preliminary data.</text>
</comment>
<keyword evidence="3" id="KW-0949">S-adenosyl-L-methionine</keyword>
<gene>
    <name evidence="5" type="ORF">ATZ36_08685</name>
</gene>
<keyword evidence="4" id="KW-1133">Transmembrane helix</keyword>
<keyword evidence="1" id="KW-0489">Methyltransferase</keyword>
<organism evidence="5 6">
    <name type="scientific">Endomicrobium trichonymphae</name>
    <dbReference type="NCBI Taxonomy" id="1408204"/>
    <lineage>
        <taxon>Bacteria</taxon>
        <taxon>Pseudomonadati</taxon>
        <taxon>Elusimicrobiota</taxon>
        <taxon>Endomicrobiia</taxon>
        <taxon>Endomicrobiales</taxon>
        <taxon>Endomicrobiaceae</taxon>
        <taxon>Candidatus Endomicrobiellum</taxon>
    </lineage>
</organism>
<proteinExistence type="predicted"/>
<keyword evidence="4" id="KW-0472">Membrane</keyword>
<evidence type="ECO:0000256" key="3">
    <source>
        <dbReference type="ARBA" id="ARBA00022691"/>
    </source>
</evidence>
<dbReference type="GO" id="GO:0009007">
    <property type="term" value="F:site-specific DNA-methyltransferase (adenine-specific) activity"/>
    <property type="evidence" value="ECO:0007669"/>
    <property type="project" value="InterPro"/>
</dbReference>
<evidence type="ECO:0000313" key="5">
    <source>
        <dbReference type="EMBL" id="OEG69582.1"/>
    </source>
</evidence>
<evidence type="ECO:0000313" key="6">
    <source>
        <dbReference type="Proteomes" id="UP000095237"/>
    </source>
</evidence>
<dbReference type="EMBL" id="LNVX01000647">
    <property type="protein sequence ID" value="OEG69582.1"/>
    <property type="molecule type" value="Genomic_DNA"/>
</dbReference>
<dbReference type="InterPro" id="IPR012327">
    <property type="entry name" value="MeTrfase_D12"/>
</dbReference>